<dbReference type="SUPFAM" id="SSF53474">
    <property type="entry name" value="alpha/beta-Hydrolases"/>
    <property type="match status" value="1"/>
</dbReference>
<organism evidence="2 3">
    <name type="scientific">Actinoallomurus vinaceus</name>
    <dbReference type="NCBI Taxonomy" id="1080074"/>
    <lineage>
        <taxon>Bacteria</taxon>
        <taxon>Bacillati</taxon>
        <taxon>Actinomycetota</taxon>
        <taxon>Actinomycetes</taxon>
        <taxon>Streptosporangiales</taxon>
        <taxon>Thermomonosporaceae</taxon>
        <taxon>Actinoallomurus</taxon>
    </lineage>
</organism>
<evidence type="ECO:0000256" key="1">
    <source>
        <dbReference type="SAM" id="Phobius"/>
    </source>
</evidence>
<feature type="transmembrane region" description="Helical" evidence="1">
    <location>
        <begin position="6"/>
        <end position="28"/>
    </location>
</feature>
<dbReference type="RefSeq" id="WP_345436393.1">
    <property type="nucleotide sequence ID" value="NZ_BAABHK010000012.1"/>
</dbReference>
<sequence>MSLLGWPLLVLSILLALTAPVGCALLWGRVRGMAAWPTRISLIVASQLTAVLVAGVGLNDHFEFFASWSDLTGQNGADAPIQQQNGGSEPLARGLSKRLRKDFRPDHGKDTFSATLVGAKSGVRSKIWVWLPPQYQQHPQQHFPVVELFPGFPGTPVTWLHTMQGPKKLQEAMKKGAAQPYILVAPTITVVPGHDTECANVPHGPKVATWLAEDVRRIVTENFRALPGRDAWGTMGYSTGGYCAAKLPAQYPHLFRAGVSLSGYFTPSTAALARVPGENVPELLQTRRPPVDLLLTASKQDPGTTTAVNTMVQAAKPPSIVYTYIVPRGGHNTGVWTAMLPKCFQWLTTKLTHAA</sequence>
<reference evidence="3" key="1">
    <citation type="journal article" date="2019" name="Int. J. Syst. Evol. Microbiol.">
        <title>The Global Catalogue of Microorganisms (GCM) 10K type strain sequencing project: providing services to taxonomists for standard genome sequencing and annotation.</title>
        <authorList>
            <consortium name="The Broad Institute Genomics Platform"/>
            <consortium name="The Broad Institute Genome Sequencing Center for Infectious Disease"/>
            <person name="Wu L."/>
            <person name="Ma J."/>
        </authorList>
    </citation>
    <scope>NUCLEOTIDE SEQUENCE [LARGE SCALE GENOMIC DNA]</scope>
    <source>
        <strain evidence="3">JCM 17939</strain>
    </source>
</reference>
<dbReference type="InterPro" id="IPR000801">
    <property type="entry name" value="Esterase-like"/>
</dbReference>
<dbReference type="PANTHER" id="PTHR48098">
    <property type="entry name" value="ENTEROCHELIN ESTERASE-RELATED"/>
    <property type="match status" value="1"/>
</dbReference>
<keyword evidence="1" id="KW-0472">Membrane</keyword>
<accession>A0ABP8UJT8</accession>
<name>A0ABP8UJT8_9ACTN</name>
<dbReference type="InterPro" id="IPR050583">
    <property type="entry name" value="Mycobacterial_A85_antigen"/>
</dbReference>
<keyword evidence="1" id="KW-0812">Transmembrane</keyword>
<comment type="caution">
    <text evidence="2">The sequence shown here is derived from an EMBL/GenBank/DDBJ whole genome shotgun (WGS) entry which is preliminary data.</text>
</comment>
<keyword evidence="1" id="KW-1133">Transmembrane helix</keyword>
<keyword evidence="3" id="KW-1185">Reference proteome</keyword>
<dbReference type="Pfam" id="PF00756">
    <property type="entry name" value="Esterase"/>
    <property type="match status" value="1"/>
</dbReference>
<dbReference type="EMBL" id="BAABHK010000012">
    <property type="protein sequence ID" value="GAA4633392.1"/>
    <property type="molecule type" value="Genomic_DNA"/>
</dbReference>
<dbReference type="Gene3D" id="3.40.50.1820">
    <property type="entry name" value="alpha/beta hydrolase"/>
    <property type="match status" value="1"/>
</dbReference>
<dbReference type="Proteomes" id="UP001501442">
    <property type="component" value="Unassembled WGS sequence"/>
</dbReference>
<evidence type="ECO:0000313" key="2">
    <source>
        <dbReference type="EMBL" id="GAA4633392.1"/>
    </source>
</evidence>
<protein>
    <submittedName>
        <fullName evidence="2">Alpha/beta hydrolase-fold protein</fullName>
    </submittedName>
</protein>
<evidence type="ECO:0000313" key="3">
    <source>
        <dbReference type="Proteomes" id="UP001501442"/>
    </source>
</evidence>
<keyword evidence="2" id="KW-0378">Hydrolase</keyword>
<gene>
    <name evidence="2" type="ORF">GCM10023196_070720</name>
</gene>
<feature type="transmembrane region" description="Helical" evidence="1">
    <location>
        <begin position="40"/>
        <end position="58"/>
    </location>
</feature>
<dbReference type="InterPro" id="IPR029058">
    <property type="entry name" value="AB_hydrolase_fold"/>
</dbReference>
<dbReference type="GO" id="GO:0016787">
    <property type="term" value="F:hydrolase activity"/>
    <property type="evidence" value="ECO:0007669"/>
    <property type="project" value="UniProtKB-KW"/>
</dbReference>
<proteinExistence type="predicted"/>
<dbReference type="PANTHER" id="PTHR48098:SF1">
    <property type="entry name" value="DIACYLGLYCEROL ACYLTRANSFERASE_MYCOLYLTRANSFERASE AG85A"/>
    <property type="match status" value="1"/>
</dbReference>